<proteinExistence type="predicted"/>
<evidence type="ECO:0000313" key="2">
    <source>
        <dbReference type="EMBL" id="GKZ21239.1"/>
    </source>
</evidence>
<name>A0A9W5YPC5_9EURO</name>
<reference evidence="2" key="1">
    <citation type="submission" date="2022-07" db="EMBL/GenBank/DDBJ databases">
        <title>Taxonomy of Aspergillus series Nigri: significant species reduction supported by multi-species coalescent approaches.</title>
        <authorList>
            <person name="Bian C."/>
            <person name="Kusuya Y."/>
            <person name="Sklenar F."/>
            <person name="D'hooge E."/>
            <person name="Yaguchi T."/>
            <person name="Takahashi H."/>
            <person name="Hubka V."/>
        </authorList>
    </citation>
    <scope>NUCLEOTIDE SEQUENCE</scope>
    <source>
        <strain evidence="2">CBS 733.88</strain>
    </source>
</reference>
<feature type="region of interest" description="Disordered" evidence="1">
    <location>
        <begin position="1"/>
        <end position="66"/>
    </location>
</feature>
<evidence type="ECO:0000256" key="1">
    <source>
        <dbReference type="SAM" id="MobiDB-lite"/>
    </source>
</evidence>
<comment type="caution">
    <text evidence="2">The sequence shown here is derived from an EMBL/GenBank/DDBJ whole genome shotgun (WGS) entry which is preliminary data.</text>
</comment>
<feature type="compositionally biased region" description="Low complexity" evidence="1">
    <location>
        <begin position="33"/>
        <end position="55"/>
    </location>
</feature>
<feature type="region of interest" description="Disordered" evidence="1">
    <location>
        <begin position="434"/>
        <end position="460"/>
    </location>
</feature>
<dbReference type="AlphaFoldDB" id="A0A9W5YPC5"/>
<dbReference type="EMBL" id="BROQ01000037">
    <property type="protein sequence ID" value="GKZ21239.1"/>
    <property type="molecule type" value="Genomic_DNA"/>
</dbReference>
<dbReference type="Proteomes" id="UP001143548">
    <property type="component" value="Unassembled WGS sequence"/>
</dbReference>
<organism evidence="2 3">
    <name type="scientific">Aspergillus brasiliensis</name>
    <dbReference type="NCBI Taxonomy" id="319629"/>
    <lineage>
        <taxon>Eukaryota</taxon>
        <taxon>Fungi</taxon>
        <taxon>Dikarya</taxon>
        <taxon>Ascomycota</taxon>
        <taxon>Pezizomycotina</taxon>
        <taxon>Eurotiomycetes</taxon>
        <taxon>Eurotiomycetidae</taxon>
        <taxon>Eurotiales</taxon>
        <taxon>Aspergillaceae</taxon>
        <taxon>Aspergillus</taxon>
        <taxon>Aspergillus subgen. Circumdati</taxon>
    </lineage>
</organism>
<feature type="region of interest" description="Disordered" evidence="1">
    <location>
        <begin position="342"/>
        <end position="361"/>
    </location>
</feature>
<gene>
    <name evidence="2" type="ORF">AbraCBS73388_006906</name>
</gene>
<protein>
    <submittedName>
        <fullName evidence="2">Uncharacterized protein</fullName>
    </submittedName>
</protein>
<evidence type="ECO:0000313" key="3">
    <source>
        <dbReference type="Proteomes" id="UP001143548"/>
    </source>
</evidence>
<feature type="compositionally biased region" description="Gly residues" evidence="1">
    <location>
        <begin position="441"/>
        <end position="451"/>
    </location>
</feature>
<sequence>MTNITSDHMDQDMNTTTTTRKRRATCDNDNDDSNNTSTSTLSNTTTPNATNNETTHQPFKRPRLPSPFTRQAEHLEEALNKEIQEQEDALRMNEYRILAVRALDNEAHDRAFRDAMELGSAYQQQQQYTFSHPPPPASATATVDEDMDLDMDDYNPQHEGHNGNGGDREMVTPTVADAEEEGDTQPATTTRSGCLTSIIGTNNINHITRPRTNNNNNSHNNLNGFTIYEDLETDPAGLLRSGYTQLGLLQPEYYHYHHHNHNNNQEVRAYQDWDEDKENHNNVLHDDPDGEGERRRRRIPFEMLTETEAESFSQVVDSYHSNAEADADAATYANAVDDNEMRMDDEEGGGAAGGDSESGRWSFGAPPWRVESESEYADTEVDPDEAGLGLQDYSHRRRRRYHRLRWQSRLMASEERGGLSATEAAVNSGLVPRALGEGSLLDGGGGGGVAGRGRRGSRRL</sequence>
<accession>A0A9W5YPC5</accession>